<sequence>MTYSVARMKSAELDRIGRTTADAGVGALRTERGNLPLDRIDVRATITGLVGHVVLTTDFVNTYDTALEATYVFPLPDRAAVTGMKMIADGRTVEAELQERGAARQSYDEAIAAGRRASIVEEERPDVFTMRVGNIPAGERVTVVLNLVGPLVYEDGAATFRFPLVVAPRYIPGTPLPSPSVGDGHAQDTDVVPDASRISPPVLLPGFPNPLRLSIGVEIDPAGLELGEVRSSLHTVTGEGNAITVVPGERADRDFVLRLAYAGNSSAVVCVPDADDSGEGTYQLTVLPPDATAPVRPRDVVLLLDRSGSMGGWKMVAARRAAARIVDTLTADDSFAVITFDDRVERPSTLGTGLSAGTDRHRFRAVEHLAGVQARGGTELFTPLHEGLGLLADAADGRDPVLVLVTDGQVGNEDQILRDIAPMINRTRVHAVGIDTAVNAGFLGRLVARGAGRCELVESEDRLDEAMEHIQRRIGAPVITDVAVSLESDVPRLPSAIYPGVPLVAFGRYRGAAPESVTVRGRTREGAEWQAAVAVQRRAERAITTQWARAALRHLEDEFVTGNRAVEPAIVQMSLRFGVLCRFTAFVAIDERVVSDGTVHRVTQPVELPAGWDLAMPQFAPQFAGGYGAAPTPTGGAPMPPPPPAPRAVQAAGARPGGRFRGRAESKKVAAPSLERMADSGLVSDFGIVPDDLAELREIAAMEAQRLELAAGLPAHERLELLADLASRLGTLIAARTGAGYEPLHRLVAELVAGGDTDQLWSRAVKALREFASAGQVVAPDRGSSFWR</sequence>
<dbReference type="PROSITE" id="PS50234">
    <property type="entry name" value="VWFA"/>
    <property type="match status" value="1"/>
</dbReference>
<dbReference type="PANTHER" id="PTHR45737:SF6">
    <property type="entry name" value="VON WILLEBRAND FACTOR A DOMAIN-CONTAINING PROTEIN 5A"/>
    <property type="match status" value="1"/>
</dbReference>
<evidence type="ECO:0000259" key="3">
    <source>
        <dbReference type="PROSITE" id="PS51468"/>
    </source>
</evidence>
<dbReference type="InterPro" id="IPR013694">
    <property type="entry name" value="VIT"/>
</dbReference>
<organism evidence="4 5">
    <name type="scientific">Lentzea tibetensis</name>
    <dbReference type="NCBI Taxonomy" id="2591470"/>
    <lineage>
        <taxon>Bacteria</taxon>
        <taxon>Bacillati</taxon>
        <taxon>Actinomycetota</taxon>
        <taxon>Actinomycetes</taxon>
        <taxon>Pseudonocardiales</taxon>
        <taxon>Pseudonocardiaceae</taxon>
        <taxon>Lentzea</taxon>
    </lineage>
</organism>
<dbReference type="EMBL" id="VOBR01000020">
    <property type="protein sequence ID" value="TWP48461.1"/>
    <property type="molecule type" value="Genomic_DNA"/>
</dbReference>
<name>A0A563EMZ6_9PSEU</name>
<dbReference type="SMART" id="SM00327">
    <property type="entry name" value="VWA"/>
    <property type="match status" value="1"/>
</dbReference>
<feature type="region of interest" description="Disordered" evidence="1">
    <location>
        <begin position="629"/>
        <end position="666"/>
    </location>
</feature>
<dbReference type="PANTHER" id="PTHR45737">
    <property type="entry name" value="VON WILLEBRAND FACTOR A DOMAIN-CONTAINING PROTEIN 5A"/>
    <property type="match status" value="1"/>
</dbReference>
<dbReference type="RefSeq" id="WP_146356201.1">
    <property type="nucleotide sequence ID" value="NZ_VOBR01000020.1"/>
</dbReference>
<comment type="caution">
    <text evidence="4">The sequence shown here is derived from an EMBL/GenBank/DDBJ whole genome shotgun (WGS) entry which is preliminary data.</text>
</comment>
<evidence type="ECO:0000259" key="2">
    <source>
        <dbReference type="PROSITE" id="PS50234"/>
    </source>
</evidence>
<feature type="domain" description="VWFA" evidence="2">
    <location>
        <begin position="299"/>
        <end position="474"/>
    </location>
</feature>
<accession>A0A563EMZ6</accession>
<dbReference type="AlphaFoldDB" id="A0A563EMZ6"/>
<dbReference type="Proteomes" id="UP000316639">
    <property type="component" value="Unassembled WGS sequence"/>
</dbReference>
<protein>
    <submittedName>
        <fullName evidence="4">VWA domain-containing protein</fullName>
    </submittedName>
</protein>
<dbReference type="OrthoDB" id="186919at2"/>
<evidence type="ECO:0000313" key="4">
    <source>
        <dbReference type="EMBL" id="TWP48461.1"/>
    </source>
</evidence>
<feature type="domain" description="VIT" evidence="3">
    <location>
        <begin position="21"/>
        <end position="149"/>
    </location>
</feature>
<dbReference type="PROSITE" id="PS51468">
    <property type="entry name" value="VIT"/>
    <property type="match status" value="1"/>
</dbReference>
<reference evidence="4 5" key="1">
    <citation type="submission" date="2019-07" db="EMBL/GenBank/DDBJ databases">
        <title>Lentzea xizangensis sp. nov., isolated from Qinghai-Tibetan Plateau Soils.</title>
        <authorList>
            <person name="Huang J."/>
        </authorList>
    </citation>
    <scope>NUCLEOTIDE SEQUENCE [LARGE SCALE GENOMIC DNA]</scope>
    <source>
        <strain evidence="4 5">FXJ1.1311</strain>
    </source>
</reference>
<dbReference type="Pfam" id="PF08487">
    <property type="entry name" value="VIT"/>
    <property type="match status" value="1"/>
</dbReference>
<dbReference type="Gene3D" id="3.40.50.410">
    <property type="entry name" value="von Willebrand factor, type A domain"/>
    <property type="match status" value="1"/>
</dbReference>
<dbReference type="Pfam" id="PF00092">
    <property type="entry name" value="VWA"/>
    <property type="match status" value="1"/>
</dbReference>
<dbReference type="SUPFAM" id="SSF53300">
    <property type="entry name" value="vWA-like"/>
    <property type="match status" value="1"/>
</dbReference>
<evidence type="ECO:0000313" key="5">
    <source>
        <dbReference type="Proteomes" id="UP000316639"/>
    </source>
</evidence>
<dbReference type="InterPro" id="IPR036465">
    <property type="entry name" value="vWFA_dom_sf"/>
</dbReference>
<gene>
    <name evidence="4" type="ORF">FKR81_28125</name>
</gene>
<evidence type="ECO:0000256" key="1">
    <source>
        <dbReference type="SAM" id="MobiDB-lite"/>
    </source>
</evidence>
<keyword evidence="5" id="KW-1185">Reference proteome</keyword>
<dbReference type="InterPro" id="IPR002035">
    <property type="entry name" value="VWF_A"/>
</dbReference>
<proteinExistence type="predicted"/>
<dbReference type="SMART" id="SM00609">
    <property type="entry name" value="VIT"/>
    <property type="match status" value="1"/>
</dbReference>